<dbReference type="GO" id="GO:0003677">
    <property type="term" value="F:DNA binding"/>
    <property type="evidence" value="ECO:0007669"/>
    <property type="project" value="UniProtKB-KW"/>
</dbReference>
<evidence type="ECO:0000256" key="3">
    <source>
        <dbReference type="ARBA" id="ARBA00023163"/>
    </source>
</evidence>
<dbReference type="PROSITE" id="PS01117">
    <property type="entry name" value="HTH_MARR_1"/>
    <property type="match status" value="1"/>
</dbReference>
<keyword evidence="3" id="KW-0804">Transcription</keyword>
<dbReference type="KEGG" id="sper:EW093_06330"/>
<evidence type="ECO:0000313" key="6">
    <source>
        <dbReference type="Proteomes" id="UP000323824"/>
    </source>
</evidence>
<name>A0A5C1QCE4_9SPIO</name>
<sequence>MNKLNRENLTIIDLISEQHLVLRKLVEDRWMEISNIEFSHTEWFLLSKTEQESLTISKAATLIGISRQAMQKCAKKLEERGYINFFYKKDNKRDKYIVLTETGRDCCNKNNNLKKRIENEIIENIGNVKVKDFKELLKKDWLK</sequence>
<proteinExistence type="predicted"/>
<dbReference type="Pfam" id="PF01047">
    <property type="entry name" value="MarR"/>
    <property type="match status" value="1"/>
</dbReference>
<evidence type="ECO:0000256" key="2">
    <source>
        <dbReference type="ARBA" id="ARBA00023125"/>
    </source>
</evidence>
<dbReference type="InterPro" id="IPR023187">
    <property type="entry name" value="Tscrpt_reg_MarR-type_CS"/>
</dbReference>
<keyword evidence="6" id="KW-1185">Reference proteome</keyword>
<evidence type="ECO:0000256" key="1">
    <source>
        <dbReference type="ARBA" id="ARBA00023015"/>
    </source>
</evidence>
<dbReference type="PANTHER" id="PTHR42756">
    <property type="entry name" value="TRANSCRIPTIONAL REGULATOR, MARR"/>
    <property type="match status" value="1"/>
</dbReference>
<dbReference type="PANTHER" id="PTHR42756:SF1">
    <property type="entry name" value="TRANSCRIPTIONAL REPRESSOR OF EMRAB OPERON"/>
    <property type="match status" value="1"/>
</dbReference>
<keyword evidence="1" id="KW-0805">Transcription regulation</keyword>
<evidence type="ECO:0000313" key="5">
    <source>
        <dbReference type="EMBL" id="QEN04334.1"/>
    </source>
</evidence>
<dbReference type="SUPFAM" id="SSF46785">
    <property type="entry name" value="Winged helix' DNA-binding domain"/>
    <property type="match status" value="1"/>
</dbReference>
<dbReference type="EMBL" id="CP035807">
    <property type="protein sequence ID" value="QEN04334.1"/>
    <property type="molecule type" value="Genomic_DNA"/>
</dbReference>
<gene>
    <name evidence="5" type="ORF">EW093_06330</name>
</gene>
<evidence type="ECO:0000259" key="4">
    <source>
        <dbReference type="PROSITE" id="PS50995"/>
    </source>
</evidence>
<dbReference type="RefSeq" id="WP_149567582.1">
    <property type="nucleotide sequence ID" value="NZ_CP035807.1"/>
</dbReference>
<reference evidence="5 6" key="1">
    <citation type="submission" date="2019-02" db="EMBL/GenBank/DDBJ databases">
        <authorList>
            <person name="Fomenkov A."/>
            <person name="Dubinina G."/>
            <person name="Grabovich M."/>
            <person name="Vincze T."/>
            <person name="Roberts R.J."/>
        </authorList>
    </citation>
    <scope>NUCLEOTIDE SEQUENCE [LARGE SCALE GENOMIC DNA]</scope>
    <source>
        <strain evidence="5 6">P</strain>
    </source>
</reference>
<dbReference type="Proteomes" id="UP000323824">
    <property type="component" value="Chromosome"/>
</dbReference>
<dbReference type="SMART" id="SM00347">
    <property type="entry name" value="HTH_MARR"/>
    <property type="match status" value="1"/>
</dbReference>
<protein>
    <submittedName>
        <fullName evidence="5">MarR family transcriptional regulator</fullName>
    </submittedName>
</protein>
<dbReference type="GO" id="GO:0003700">
    <property type="term" value="F:DNA-binding transcription factor activity"/>
    <property type="evidence" value="ECO:0007669"/>
    <property type="project" value="InterPro"/>
</dbReference>
<dbReference type="PROSITE" id="PS50995">
    <property type="entry name" value="HTH_MARR_2"/>
    <property type="match status" value="1"/>
</dbReference>
<accession>A0A5C1QCE4</accession>
<dbReference type="InterPro" id="IPR000835">
    <property type="entry name" value="HTH_MarR-typ"/>
</dbReference>
<dbReference type="AlphaFoldDB" id="A0A5C1QCE4"/>
<reference evidence="5 6" key="2">
    <citation type="submission" date="2019-09" db="EMBL/GenBank/DDBJ databases">
        <title>Complete Genome Sequence and Methylome Analysis of free living Spirochaetas.</title>
        <authorList>
            <person name="Leshcheva N."/>
            <person name="Mikheeva N."/>
        </authorList>
    </citation>
    <scope>NUCLEOTIDE SEQUENCE [LARGE SCALE GENOMIC DNA]</scope>
    <source>
        <strain evidence="5 6">P</strain>
    </source>
</reference>
<feature type="domain" description="HTH marR-type" evidence="4">
    <location>
        <begin position="1"/>
        <end position="142"/>
    </location>
</feature>
<dbReference type="OrthoDB" id="5511415at2"/>
<organism evidence="5 6">
    <name type="scientific">Thiospirochaeta perfilievii</name>
    <dbReference type="NCBI Taxonomy" id="252967"/>
    <lineage>
        <taxon>Bacteria</taxon>
        <taxon>Pseudomonadati</taxon>
        <taxon>Spirochaetota</taxon>
        <taxon>Spirochaetia</taxon>
        <taxon>Spirochaetales</taxon>
        <taxon>Spirochaetaceae</taxon>
        <taxon>Thiospirochaeta</taxon>
    </lineage>
</organism>
<keyword evidence="2" id="KW-0238">DNA-binding</keyword>
<dbReference type="Gene3D" id="1.10.10.10">
    <property type="entry name" value="Winged helix-like DNA-binding domain superfamily/Winged helix DNA-binding domain"/>
    <property type="match status" value="1"/>
</dbReference>
<dbReference type="InterPro" id="IPR036388">
    <property type="entry name" value="WH-like_DNA-bd_sf"/>
</dbReference>
<dbReference type="InterPro" id="IPR036390">
    <property type="entry name" value="WH_DNA-bd_sf"/>
</dbReference>